<dbReference type="InterPro" id="IPR000297">
    <property type="entry name" value="PPIase_PpiC"/>
</dbReference>
<dbReference type="InterPro" id="IPR046357">
    <property type="entry name" value="PPIase_dom_sf"/>
</dbReference>
<dbReference type="Gene3D" id="3.10.50.40">
    <property type="match status" value="1"/>
</dbReference>
<dbReference type="Pfam" id="PF13145">
    <property type="entry name" value="Rotamase_2"/>
    <property type="match status" value="1"/>
</dbReference>
<reference evidence="7" key="1">
    <citation type="journal article" date="2019" name="Int. J. Syst. Evol. Microbiol.">
        <title>The Global Catalogue of Microorganisms (GCM) 10K type strain sequencing project: providing services to taxonomists for standard genome sequencing and annotation.</title>
        <authorList>
            <consortium name="The Broad Institute Genomics Platform"/>
            <consortium name="The Broad Institute Genome Sequencing Center for Infectious Disease"/>
            <person name="Wu L."/>
            <person name="Ma J."/>
        </authorList>
    </citation>
    <scope>NUCLEOTIDE SEQUENCE [LARGE SCALE GENOMIC DNA]</scope>
    <source>
        <strain evidence="7">CCM 7427</strain>
    </source>
</reference>
<keyword evidence="7" id="KW-1185">Reference proteome</keyword>
<organism evidence="6 7">
    <name type="scientific">Devosia albogilva</name>
    <dbReference type="NCBI Taxonomy" id="429726"/>
    <lineage>
        <taxon>Bacteria</taxon>
        <taxon>Pseudomonadati</taxon>
        <taxon>Pseudomonadota</taxon>
        <taxon>Alphaproteobacteria</taxon>
        <taxon>Hyphomicrobiales</taxon>
        <taxon>Devosiaceae</taxon>
        <taxon>Devosia</taxon>
    </lineage>
</organism>
<keyword evidence="4 6" id="KW-0413">Isomerase</keyword>
<dbReference type="SUPFAM" id="SSF54534">
    <property type="entry name" value="FKBP-like"/>
    <property type="match status" value="1"/>
</dbReference>
<dbReference type="GO" id="GO:0016853">
    <property type="term" value="F:isomerase activity"/>
    <property type="evidence" value="ECO:0007669"/>
    <property type="project" value="UniProtKB-KW"/>
</dbReference>
<comment type="caution">
    <text evidence="6">The sequence shown here is derived from an EMBL/GenBank/DDBJ whole genome shotgun (WGS) entry which is preliminary data.</text>
</comment>
<proteinExistence type="predicted"/>
<evidence type="ECO:0000313" key="6">
    <source>
        <dbReference type="EMBL" id="MFD2649884.1"/>
    </source>
</evidence>
<sequence>MTDAGQVSDPVQSQFGWHVIRLEETRESTAPAFEQVAGQLQQRLLMRTFDETIANLMAGVQVDIPDPALAAAVQAQTEGAEVDAEAAEEAAQ</sequence>
<evidence type="ECO:0000256" key="1">
    <source>
        <dbReference type="ARBA" id="ARBA00018370"/>
    </source>
</evidence>
<name>A0ABW5QRI4_9HYPH</name>
<feature type="domain" description="PpiC" evidence="5">
    <location>
        <begin position="1"/>
        <end position="24"/>
    </location>
</feature>
<evidence type="ECO:0000256" key="4">
    <source>
        <dbReference type="PROSITE-ProRule" id="PRU00278"/>
    </source>
</evidence>
<dbReference type="PROSITE" id="PS50198">
    <property type="entry name" value="PPIC_PPIASE_2"/>
    <property type="match status" value="1"/>
</dbReference>
<evidence type="ECO:0000313" key="7">
    <source>
        <dbReference type="Proteomes" id="UP001597521"/>
    </source>
</evidence>
<evidence type="ECO:0000256" key="2">
    <source>
        <dbReference type="ARBA" id="ARBA00030642"/>
    </source>
</evidence>
<gene>
    <name evidence="6" type="ORF">ACFSX5_19055</name>
</gene>
<dbReference type="EMBL" id="JBHUNP010000002">
    <property type="protein sequence ID" value="MFD2649884.1"/>
    <property type="molecule type" value="Genomic_DNA"/>
</dbReference>
<evidence type="ECO:0000259" key="5">
    <source>
        <dbReference type="PROSITE" id="PS50198"/>
    </source>
</evidence>
<keyword evidence="4" id="KW-0697">Rotamase</keyword>
<dbReference type="RefSeq" id="WP_386835728.1">
    <property type="nucleotide sequence ID" value="NZ_JBHUNP010000002.1"/>
</dbReference>
<accession>A0ABW5QRI4</accession>
<protein>
    <recommendedName>
        <fullName evidence="1">Parvulin-like PPIase</fullName>
    </recommendedName>
    <alternativeName>
        <fullName evidence="2">Peptidyl-prolyl cis-trans isomerase plp</fullName>
    </alternativeName>
    <alternativeName>
        <fullName evidence="3">Rotamase plp</fullName>
    </alternativeName>
</protein>
<evidence type="ECO:0000256" key="3">
    <source>
        <dbReference type="ARBA" id="ARBA00031484"/>
    </source>
</evidence>
<dbReference type="Proteomes" id="UP001597521">
    <property type="component" value="Unassembled WGS sequence"/>
</dbReference>